<accession>A0ABR2H1X6</accession>
<dbReference type="PANTHER" id="PTHR45661">
    <property type="entry name" value="SURFACE ANTIGEN"/>
    <property type="match status" value="1"/>
</dbReference>
<proteinExistence type="predicted"/>
<dbReference type="EMBL" id="JAPFFF010000051">
    <property type="protein sequence ID" value="KAK8839612.1"/>
    <property type="molecule type" value="Genomic_DNA"/>
</dbReference>
<reference evidence="1 2" key="1">
    <citation type="submission" date="2024-04" db="EMBL/GenBank/DDBJ databases">
        <title>Tritrichomonas musculus Genome.</title>
        <authorList>
            <person name="Alves-Ferreira E."/>
            <person name="Grigg M."/>
            <person name="Lorenzi H."/>
            <person name="Galac M."/>
        </authorList>
    </citation>
    <scope>NUCLEOTIDE SEQUENCE [LARGE SCALE GENOMIC DNA]</scope>
    <source>
        <strain evidence="1 2">EAF2021</strain>
    </source>
</reference>
<gene>
    <name evidence="1" type="ORF">M9Y10_031976</name>
</gene>
<evidence type="ECO:0008006" key="3">
    <source>
        <dbReference type="Google" id="ProtNLM"/>
    </source>
</evidence>
<evidence type="ECO:0000313" key="1">
    <source>
        <dbReference type="EMBL" id="KAK8839612.1"/>
    </source>
</evidence>
<comment type="caution">
    <text evidence="1">The sequence shown here is derived from an EMBL/GenBank/DDBJ whole genome shotgun (WGS) entry which is preliminary data.</text>
</comment>
<dbReference type="SUPFAM" id="SSF52058">
    <property type="entry name" value="L domain-like"/>
    <property type="match status" value="2"/>
</dbReference>
<dbReference type="Gene3D" id="3.80.10.10">
    <property type="entry name" value="Ribonuclease Inhibitor"/>
    <property type="match status" value="3"/>
</dbReference>
<organism evidence="1 2">
    <name type="scientific">Tritrichomonas musculus</name>
    <dbReference type="NCBI Taxonomy" id="1915356"/>
    <lineage>
        <taxon>Eukaryota</taxon>
        <taxon>Metamonada</taxon>
        <taxon>Parabasalia</taxon>
        <taxon>Tritrichomonadida</taxon>
        <taxon>Tritrichomonadidae</taxon>
        <taxon>Tritrichomonas</taxon>
    </lineage>
</organism>
<sequence length="851" mass="98776">MKHTKSKIAFILKSRSFHIEKRFTSFTNVDASILQTLLKNKQYRVKSNVKKETFQSFLDHWQKNKVPNITVSNIKEYARLSKEFDRMNDLIQIFHRCNMLSNRFHISKKRKTKSPKNKNNDIKSLDQNYEKLNKSTIKTRLKQKNKLLSEKVKKFHLIIDLLFRKSGIDSYFDFVEYKKELIEACEKEDTKVVDILTRTKVKTDNFIFVLNEDEKTASLLYDLSISEQVFIPRSIRYQNNDYLITSILPNAFKNISNFFTVQFPSDSELKRIERYAFFYSNLLEIAIPSHVKFIGKNAFPYCCEKIVFSDQSEIEEMEINSITISFCLLKEISIPSSIARLDAKFGYLFSDFNLKIIPMKTTNIIHYNNKYILGKSNINSNSFDVLLFVSENAEKAVIPPFIKVLSSYSLHHCEKLQSIEFPKLSKLKVIGKNAFSCFLLEKTTIPSSVTHIGKKAFDRTKLKEIDFSPNSKLISIGEKAFSCGSLEKISLPSGVEHFGKEWCLYNDNLTKIEILPVKKRNIALFNNAMIVGKSNFKSDIYDVIILAQKNIQNVLIPSYIRQIGPYAFWSCREIQSIEFEENSKLTIIDEHSFESSSLKEISIPRHVIKINKNAFRYCDMLKKIEFTNDSELEFMGDFAFNASSLENISIPSRIKYIGSHAFQECKKLIKIVFQNNIQKESSSIKLGSHAFSDIHIKKIVFPKRPRIKIIPKKAFRNLTIEKVVLPSDAKKMRKKWHSESLNLKNIQIFRNEQQNLIHYGKFILGKSNDNNDIFDVLVFAHKGIETATIPSFVRTISSFAFKNCEQLKEVQFSDESELQLIEKYAFSNTSIEKIQIPKKVVRIGKDAFFFA</sequence>
<dbReference type="InterPro" id="IPR026906">
    <property type="entry name" value="LRR_5"/>
</dbReference>
<dbReference type="Proteomes" id="UP001470230">
    <property type="component" value="Unassembled WGS sequence"/>
</dbReference>
<dbReference type="InterPro" id="IPR053139">
    <property type="entry name" value="Surface_bspA-like"/>
</dbReference>
<dbReference type="PANTHER" id="PTHR45661:SF3">
    <property type="entry name" value="IG-LIKE DOMAIN-CONTAINING PROTEIN"/>
    <property type="match status" value="1"/>
</dbReference>
<dbReference type="InterPro" id="IPR032675">
    <property type="entry name" value="LRR_dom_sf"/>
</dbReference>
<evidence type="ECO:0000313" key="2">
    <source>
        <dbReference type="Proteomes" id="UP001470230"/>
    </source>
</evidence>
<protein>
    <recommendedName>
        <fullName evidence="3">Leucine-rich repeat domain-containing protein</fullName>
    </recommendedName>
</protein>
<name>A0ABR2H1X6_9EUKA</name>
<keyword evidence="2" id="KW-1185">Reference proteome</keyword>
<dbReference type="Pfam" id="PF13306">
    <property type="entry name" value="LRR_5"/>
    <property type="match status" value="5"/>
</dbReference>